<sequence length="233" mass="25350">MVFGRSRAARGDNVVEHGVGAPATGGVGHHRNTDYGAPVDRSDKMHRPLLLANHILHWISSLIVMSIAAYFISKYHSRRNTHLIYWVTIGALDAILYLAFLVLPVMKSYKGYGAPLPWIFSYLWLTAFIFATQDYSDGRCVYNSPTFVTECGLKKTIAAFAFIAFFTNLVGTLLEGRLWDAHRVRGGAHHTGGTAFDNDKHGHHGGVATGGRNVVGEPTTTTGTMGTTGTATV</sequence>
<feature type="transmembrane region" description="Helical" evidence="6">
    <location>
        <begin position="118"/>
        <end position="136"/>
    </location>
</feature>
<reference evidence="8" key="1">
    <citation type="submission" date="2022-10" db="EMBL/GenBank/DDBJ databases">
        <title>Tapping the CABI collections for fungal endophytes: first genome assemblies for Collariella, Neodidymelliopsis, Ascochyta clinopodiicola, Didymella pomorum, Didymosphaeria variabile, Neocosmospora piperis and Neocucurbitaria cava.</title>
        <authorList>
            <person name="Hill R."/>
        </authorList>
    </citation>
    <scope>NUCLEOTIDE SEQUENCE</scope>
    <source>
        <strain evidence="8">IMI 356814</strain>
    </source>
</reference>
<feature type="transmembrane region" description="Helical" evidence="6">
    <location>
        <begin position="84"/>
        <end position="106"/>
    </location>
</feature>
<evidence type="ECO:0000256" key="3">
    <source>
        <dbReference type="ARBA" id="ARBA00022989"/>
    </source>
</evidence>
<dbReference type="InterPro" id="IPR036259">
    <property type="entry name" value="MFS_trans_sf"/>
</dbReference>
<feature type="domain" description="MARVEL" evidence="7">
    <location>
        <begin position="55"/>
        <end position="172"/>
    </location>
</feature>
<dbReference type="OrthoDB" id="20872at2759"/>
<evidence type="ECO:0000256" key="1">
    <source>
        <dbReference type="ARBA" id="ARBA00004141"/>
    </source>
</evidence>
<dbReference type="InterPro" id="IPR008253">
    <property type="entry name" value="Marvel"/>
</dbReference>
<evidence type="ECO:0000313" key="9">
    <source>
        <dbReference type="Proteomes" id="UP001140560"/>
    </source>
</evidence>
<feature type="region of interest" description="Disordered" evidence="5">
    <location>
        <begin position="207"/>
        <end position="233"/>
    </location>
</feature>
<dbReference type="Proteomes" id="UP001140560">
    <property type="component" value="Unassembled WGS sequence"/>
</dbReference>
<feature type="transmembrane region" description="Helical" evidence="6">
    <location>
        <begin position="50"/>
        <end position="72"/>
    </location>
</feature>
<dbReference type="EMBL" id="JAPEUY010000014">
    <property type="protein sequence ID" value="KAJ4366291.1"/>
    <property type="molecule type" value="Genomic_DNA"/>
</dbReference>
<evidence type="ECO:0000256" key="2">
    <source>
        <dbReference type="ARBA" id="ARBA00022692"/>
    </source>
</evidence>
<evidence type="ECO:0000256" key="5">
    <source>
        <dbReference type="SAM" id="MobiDB-lite"/>
    </source>
</evidence>
<protein>
    <recommendedName>
        <fullName evidence="7">MARVEL domain-containing protein</fullName>
    </recommendedName>
</protein>
<organism evidence="8 9">
    <name type="scientific">Neocucurbitaria cava</name>
    <dbReference type="NCBI Taxonomy" id="798079"/>
    <lineage>
        <taxon>Eukaryota</taxon>
        <taxon>Fungi</taxon>
        <taxon>Dikarya</taxon>
        <taxon>Ascomycota</taxon>
        <taxon>Pezizomycotina</taxon>
        <taxon>Dothideomycetes</taxon>
        <taxon>Pleosporomycetidae</taxon>
        <taxon>Pleosporales</taxon>
        <taxon>Pleosporineae</taxon>
        <taxon>Cucurbitariaceae</taxon>
        <taxon>Neocucurbitaria</taxon>
    </lineage>
</organism>
<evidence type="ECO:0000313" key="8">
    <source>
        <dbReference type="EMBL" id="KAJ4366291.1"/>
    </source>
</evidence>
<feature type="transmembrane region" description="Helical" evidence="6">
    <location>
        <begin position="156"/>
        <end position="174"/>
    </location>
</feature>
<feature type="compositionally biased region" description="Low complexity" evidence="5">
    <location>
        <begin position="219"/>
        <end position="233"/>
    </location>
</feature>
<name>A0A9W8Y4H5_9PLEO</name>
<keyword evidence="4 6" id="KW-0472">Membrane</keyword>
<dbReference type="PANTHER" id="PTHR39608">
    <property type="entry name" value="INTEGRAL MEMBRANE PROTEIN (AFU_ORTHOLOGUE AFUA_5G08640)"/>
    <property type="match status" value="1"/>
</dbReference>
<keyword evidence="9" id="KW-1185">Reference proteome</keyword>
<dbReference type="PANTHER" id="PTHR39608:SF2">
    <property type="entry name" value="MARVEL DOMAIN-CONTAINING PROTEIN"/>
    <property type="match status" value="1"/>
</dbReference>
<dbReference type="GO" id="GO:0016020">
    <property type="term" value="C:membrane"/>
    <property type="evidence" value="ECO:0007669"/>
    <property type="project" value="UniProtKB-SubCell"/>
</dbReference>
<evidence type="ECO:0000256" key="4">
    <source>
        <dbReference type="ARBA" id="ARBA00023136"/>
    </source>
</evidence>
<dbReference type="Pfam" id="PF01284">
    <property type="entry name" value="MARVEL"/>
    <property type="match status" value="1"/>
</dbReference>
<dbReference type="AlphaFoldDB" id="A0A9W8Y4H5"/>
<evidence type="ECO:0000259" key="7">
    <source>
        <dbReference type="Pfam" id="PF01284"/>
    </source>
</evidence>
<proteinExistence type="predicted"/>
<keyword evidence="3 6" id="KW-1133">Transmembrane helix</keyword>
<evidence type="ECO:0000256" key="6">
    <source>
        <dbReference type="SAM" id="Phobius"/>
    </source>
</evidence>
<gene>
    <name evidence="8" type="ORF">N0V83_007927</name>
</gene>
<accession>A0A9W8Y4H5</accession>
<comment type="subcellular location">
    <subcellularLocation>
        <location evidence="1">Membrane</location>
        <topology evidence="1">Multi-pass membrane protein</topology>
    </subcellularLocation>
</comment>
<dbReference type="SUPFAM" id="SSF103473">
    <property type="entry name" value="MFS general substrate transporter"/>
    <property type="match status" value="1"/>
</dbReference>
<keyword evidence="2 6" id="KW-0812">Transmembrane</keyword>
<comment type="caution">
    <text evidence="8">The sequence shown here is derived from an EMBL/GenBank/DDBJ whole genome shotgun (WGS) entry which is preliminary data.</text>
</comment>